<dbReference type="AlphaFoldDB" id="A0A1E5HF51"/>
<feature type="domain" description="HTH merR-type" evidence="2">
    <location>
        <begin position="5"/>
        <end position="70"/>
    </location>
</feature>
<dbReference type="PANTHER" id="PTHR30204:SF97">
    <property type="entry name" value="MERR FAMILY REGULATORY PROTEIN"/>
    <property type="match status" value="1"/>
</dbReference>
<dbReference type="GO" id="GO:0003700">
    <property type="term" value="F:DNA-binding transcription factor activity"/>
    <property type="evidence" value="ECO:0007669"/>
    <property type="project" value="InterPro"/>
</dbReference>
<dbReference type="SUPFAM" id="SSF46955">
    <property type="entry name" value="Putative DNA-binding domain"/>
    <property type="match status" value="1"/>
</dbReference>
<organism evidence="3 4">
    <name type="scientific">Enterococcus ureilyticus</name>
    <dbReference type="NCBI Taxonomy" id="1131292"/>
    <lineage>
        <taxon>Bacteria</taxon>
        <taxon>Bacillati</taxon>
        <taxon>Bacillota</taxon>
        <taxon>Bacilli</taxon>
        <taxon>Lactobacillales</taxon>
        <taxon>Enterococcaceae</taxon>
        <taxon>Enterococcus</taxon>
    </lineage>
</organism>
<dbReference type="CDD" id="cd00592">
    <property type="entry name" value="HTH_MerR-like"/>
    <property type="match status" value="1"/>
</dbReference>
<dbReference type="InterPro" id="IPR009061">
    <property type="entry name" value="DNA-bd_dom_put_sf"/>
</dbReference>
<evidence type="ECO:0000256" key="1">
    <source>
        <dbReference type="ARBA" id="ARBA00023125"/>
    </source>
</evidence>
<evidence type="ECO:0000313" key="4">
    <source>
        <dbReference type="Proteomes" id="UP000094469"/>
    </source>
</evidence>
<dbReference type="Gene3D" id="1.10.1660.10">
    <property type="match status" value="1"/>
</dbReference>
<reference evidence="4" key="1">
    <citation type="submission" date="2016-09" db="EMBL/GenBank/DDBJ databases">
        <authorList>
            <person name="Gulvik C.A."/>
        </authorList>
    </citation>
    <scope>NUCLEOTIDE SEQUENCE [LARGE SCALE GENOMIC DNA]</scope>
    <source>
        <strain evidence="4">LMG 26676</strain>
    </source>
</reference>
<dbReference type="Proteomes" id="UP000094469">
    <property type="component" value="Unassembled WGS sequence"/>
</dbReference>
<dbReference type="PANTHER" id="PTHR30204">
    <property type="entry name" value="REDOX-CYCLING DRUG-SENSING TRANSCRIPTIONAL ACTIVATOR SOXR"/>
    <property type="match status" value="1"/>
</dbReference>
<comment type="caution">
    <text evidence="3">The sequence shown here is derived from an EMBL/GenBank/DDBJ whole genome shotgun (WGS) entry which is preliminary data.</text>
</comment>
<accession>A0A1E5HF51</accession>
<dbReference type="PROSITE" id="PS50937">
    <property type="entry name" value="HTH_MERR_2"/>
    <property type="match status" value="1"/>
</dbReference>
<dbReference type="InterPro" id="IPR000551">
    <property type="entry name" value="MerR-type_HTH_dom"/>
</dbReference>
<evidence type="ECO:0000313" key="3">
    <source>
        <dbReference type="EMBL" id="OEG23577.1"/>
    </source>
</evidence>
<sequence>MGKNVKEVAKKLSIPKSTLRYYDKVDLLKPSREENGYRVYQESDLLMIKYILVMKYGEFSLEEMQTVLNTMQIDPTSVCIEKTEQLIAAKKKLFQDKIDYYEQMVALFDKIPDIINFTNEEESEIDCCIEEIYQTIVANGDTQ</sequence>
<dbReference type="STRING" id="1131292.BCR24_11120"/>
<evidence type="ECO:0000259" key="2">
    <source>
        <dbReference type="PROSITE" id="PS50937"/>
    </source>
</evidence>
<protein>
    <recommendedName>
        <fullName evidence="2">HTH merR-type domain-containing protein</fullName>
    </recommendedName>
</protein>
<keyword evidence="1" id="KW-0238">DNA-binding</keyword>
<dbReference type="InterPro" id="IPR047057">
    <property type="entry name" value="MerR_fam"/>
</dbReference>
<gene>
    <name evidence="3" type="ORF">BCR24_11120</name>
</gene>
<keyword evidence="4" id="KW-1185">Reference proteome</keyword>
<dbReference type="SMART" id="SM00422">
    <property type="entry name" value="HTH_MERR"/>
    <property type="match status" value="1"/>
</dbReference>
<dbReference type="Pfam" id="PF13411">
    <property type="entry name" value="MerR_1"/>
    <property type="match status" value="1"/>
</dbReference>
<name>A0A1E5HF51_9ENTE</name>
<proteinExistence type="predicted"/>
<dbReference type="GO" id="GO:0003677">
    <property type="term" value="F:DNA binding"/>
    <property type="evidence" value="ECO:0007669"/>
    <property type="project" value="UniProtKB-KW"/>
</dbReference>
<dbReference type="EMBL" id="MIKC01000003">
    <property type="protein sequence ID" value="OEG23577.1"/>
    <property type="molecule type" value="Genomic_DNA"/>
</dbReference>